<evidence type="ECO:0000256" key="1">
    <source>
        <dbReference type="ARBA" id="ARBA00004123"/>
    </source>
</evidence>
<dbReference type="PROSITE" id="PS50157">
    <property type="entry name" value="ZINC_FINGER_C2H2_2"/>
    <property type="match status" value="1"/>
</dbReference>
<gene>
    <name evidence="10" type="ORF">BN980_GECA02s01077g</name>
</gene>
<proteinExistence type="predicted"/>
<dbReference type="EMBL" id="CCBN010000002">
    <property type="protein sequence ID" value="CDO51802.1"/>
    <property type="molecule type" value="Genomic_DNA"/>
</dbReference>
<evidence type="ECO:0000313" key="11">
    <source>
        <dbReference type="Proteomes" id="UP000242525"/>
    </source>
</evidence>
<evidence type="ECO:0000256" key="6">
    <source>
        <dbReference type="ARBA" id="ARBA00023242"/>
    </source>
</evidence>
<reference evidence="10" key="1">
    <citation type="submission" date="2014-03" db="EMBL/GenBank/DDBJ databases">
        <authorList>
            <person name="Casaregola S."/>
        </authorList>
    </citation>
    <scope>NUCLEOTIDE SEQUENCE [LARGE SCALE GENOMIC DNA]</scope>
    <source>
        <strain evidence="10">CLIB 918</strain>
    </source>
</reference>
<keyword evidence="5" id="KW-0862">Zinc</keyword>
<evidence type="ECO:0000256" key="3">
    <source>
        <dbReference type="ARBA" id="ARBA00022737"/>
    </source>
</evidence>
<dbReference type="SUPFAM" id="SSF57667">
    <property type="entry name" value="beta-beta-alpha zinc fingers"/>
    <property type="match status" value="1"/>
</dbReference>
<accession>A0A0J9X4X0</accession>
<name>A0A0J9X4X0_GEOCN</name>
<feature type="region of interest" description="Disordered" evidence="8">
    <location>
        <begin position="249"/>
        <end position="282"/>
    </location>
</feature>
<keyword evidence="3" id="KW-0677">Repeat</keyword>
<feature type="region of interest" description="Disordered" evidence="8">
    <location>
        <begin position="1"/>
        <end position="22"/>
    </location>
</feature>
<dbReference type="InterPro" id="IPR036236">
    <property type="entry name" value="Znf_C2H2_sf"/>
</dbReference>
<protein>
    <recommendedName>
        <fullName evidence="9">C2H2-type domain-containing protein</fullName>
    </recommendedName>
</protein>
<feature type="domain" description="C2H2-type" evidence="9">
    <location>
        <begin position="35"/>
        <end position="62"/>
    </location>
</feature>
<keyword evidence="2" id="KW-0479">Metal-binding</keyword>
<dbReference type="InterPro" id="IPR051059">
    <property type="entry name" value="VerF-like"/>
</dbReference>
<feature type="compositionally biased region" description="Polar residues" evidence="8">
    <location>
        <begin position="172"/>
        <end position="182"/>
    </location>
</feature>
<evidence type="ECO:0000256" key="5">
    <source>
        <dbReference type="ARBA" id="ARBA00022833"/>
    </source>
</evidence>
<dbReference type="GO" id="GO:0005634">
    <property type="term" value="C:nucleus"/>
    <property type="evidence" value="ECO:0007669"/>
    <property type="project" value="UniProtKB-SubCell"/>
</dbReference>
<dbReference type="GO" id="GO:0008270">
    <property type="term" value="F:zinc ion binding"/>
    <property type="evidence" value="ECO:0007669"/>
    <property type="project" value="UniProtKB-KW"/>
</dbReference>
<comment type="subcellular location">
    <subcellularLocation>
        <location evidence="1">Nucleus</location>
    </subcellularLocation>
</comment>
<dbReference type="PROSITE" id="PS00028">
    <property type="entry name" value="ZINC_FINGER_C2H2_1"/>
    <property type="match status" value="1"/>
</dbReference>
<feature type="region of interest" description="Disordered" evidence="8">
    <location>
        <begin position="151"/>
        <end position="182"/>
    </location>
</feature>
<keyword evidence="6" id="KW-0539">Nucleus</keyword>
<evidence type="ECO:0000256" key="2">
    <source>
        <dbReference type="ARBA" id="ARBA00022723"/>
    </source>
</evidence>
<dbReference type="STRING" id="1173061.A0A0J9X4X0"/>
<evidence type="ECO:0000256" key="8">
    <source>
        <dbReference type="SAM" id="MobiDB-lite"/>
    </source>
</evidence>
<feature type="compositionally biased region" description="Low complexity" evidence="8">
    <location>
        <begin position="260"/>
        <end position="270"/>
    </location>
</feature>
<dbReference type="AlphaFoldDB" id="A0A0J9X4X0"/>
<organism evidence="10 11">
    <name type="scientific">Geotrichum candidum</name>
    <name type="common">Oospora lactis</name>
    <name type="synonym">Dipodascus geotrichum</name>
    <dbReference type="NCBI Taxonomy" id="1173061"/>
    <lineage>
        <taxon>Eukaryota</taxon>
        <taxon>Fungi</taxon>
        <taxon>Dikarya</taxon>
        <taxon>Ascomycota</taxon>
        <taxon>Saccharomycotina</taxon>
        <taxon>Dipodascomycetes</taxon>
        <taxon>Dipodascales</taxon>
        <taxon>Dipodascaceae</taxon>
        <taxon>Geotrichum</taxon>
    </lineage>
</organism>
<evidence type="ECO:0000313" key="10">
    <source>
        <dbReference type="EMBL" id="CDO51802.1"/>
    </source>
</evidence>
<evidence type="ECO:0000256" key="7">
    <source>
        <dbReference type="PROSITE-ProRule" id="PRU00042"/>
    </source>
</evidence>
<sequence>MSTVSSPTNKPARPPRSAPPTVEYMDSFKNAEGKYQCINCEKSYLHFKHLKRHFMKHTGNRPHVCRICQDTFCRSDILKRHYARCLAKFQATGKCSAVSRVPKRIMVSSNPTSPVCAPVAAPTPAATTPAATSGYQQTLFYSYQSNVSTPMASPGRSSNRSSSNRVSAGDVTPTSNAKYFNNLPSPVSPTFQPSFDKQFLYQPAPLPPNAAAAAATMGMSMYPTEPQMKYDPETLNGYYQQQPYSLFYQPYSTGQPGLDPQQHQQQQHQPHQQHQRHSSYYY</sequence>
<dbReference type="GO" id="GO:0000981">
    <property type="term" value="F:DNA-binding transcription factor activity, RNA polymerase II-specific"/>
    <property type="evidence" value="ECO:0007669"/>
    <property type="project" value="InterPro"/>
</dbReference>
<feature type="compositionally biased region" description="Basic residues" evidence="8">
    <location>
        <begin position="271"/>
        <end position="282"/>
    </location>
</feature>
<dbReference type="GO" id="GO:0000978">
    <property type="term" value="F:RNA polymerase II cis-regulatory region sequence-specific DNA binding"/>
    <property type="evidence" value="ECO:0007669"/>
    <property type="project" value="InterPro"/>
</dbReference>
<dbReference type="PANTHER" id="PTHR40626:SF11">
    <property type="entry name" value="ZINC FINGER PROTEIN YPR022C"/>
    <property type="match status" value="1"/>
</dbReference>
<dbReference type="GO" id="GO:0000785">
    <property type="term" value="C:chromatin"/>
    <property type="evidence" value="ECO:0007669"/>
    <property type="project" value="TreeGrafter"/>
</dbReference>
<feature type="compositionally biased region" description="Low complexity" evidence="8">
    <location>
        <begin position="156"/>
        <end position="167"/>
    </location>
</feature>
<comment type="caution">
    <text evidence="10">The sequence shown here is derived from an EMBL/GenBank/DDBJ whole genome shotgun (WGS) entry which is preliminary data.</text>
</comment>
<evidence type="ECO:0000256" key="4">
    <source>
        <dbReference type="ARBA" id="ARBA00022771"/>
    </source>
</evidence>
<dbReference type="PANTHER" id="PTHR40626">
    <property type="entry name" value="MIP31509P"/>
    <property type="match status" value="1"/>
</dbReference>
<keyword evidence="11" id="KW-1185">Reference proteome</keyword>
<dbReference type="Proteomes" id="UP000242525">
    <property type="component" value="Unassembled WGS sequence"/>
</dbReference>
<keyword evidence="4 7" id="KW-0863">Zinc-finger</keyword>
<dbReference type="Gene3D" id="3.30.160.60">
    <property type="entry name" value="Classic Zinc Finger"/>
    <property type="match status" value="1"/>
</dbReference>
<dbReference type="OrthoDB" id="8117402at2759"/>
<evidence type="ECO:0000259" key="9">
    <source>
        <dbReference type="PROSITE" id="PS50157"/>
    </source>
</evidence>
<dbReference type="InterPro" id="IPR013087">
    <property type="entry name" value="Znf_C2H2_type"/>
</dbReference>